<sequence length="349" mass="37647">MTGAHESNDSVMDRHRILISAGLVMMLFILVSAIVLPGAIAERDTNIREGVIRLNQDVAVEPLTVSGQSVTLSLDIRLSHRGGVSENISVEVRAIGADSNLLRETERVSVGSIRGNREVPVRANLTVPREGRYRFDVRIYNSGQRVENGATTVSGVSALTPAYAKSTVRFEQFETTTIPPITYRIANVTENQVQITTTTYLTNTGDTATDGLQLRIMARQADSNIIADQTTATVGTVRSGRTTEVNATLEVPDEYNYALDAMLIRDSVILEVASATAELAPTEPLPANSTREQIDIQASDFETGAETTGEDRGETAGLTESETSQPGFGISIGLLALVITIIVWSNTHE</sequence>
<evidence type="ECO:0000313" key="5">
    <source>
        <dbReference type="Proteomes" id="UP000030649"/>
    </source>
</evidence>
<protein>
    <submittedName>
        <fullName evidence="4">Uncharacterized protein conserved in archaea</fullName>
    </submittedName>
</protein>
<dbReference type="Pfam" id="PF24318">
    <property type="entry name" value="DUF7490"/>
    <property type="match status" value="2"/>
</dbReference>
<dbReference type="EMBL" id="KE356560">
    <property type="protein sequence ID" value="ERG91769.1"/>
    <property type="molecule type" value="Genomic_DNA"/>
</dbReference>
<keyword evidence="2" id="KW-0812">Transmembrane</keyword>
<organism evidence="4 5">
    <name type="scientific">Haloquadratum walsbyi J07HQW1</name>
    <dbReference type="NCBI Taxonomy" id="1238424"/>
    <lineage>
        <taxon>Archaea</taxon>
        <taxon>Methanobacteriati</taxon>
        <taxon>Methanobacteriota</taxon>
        <taxon>Stenosarchaea group</taxon>
        <taxon>Halobacteria</taxon>
        <taxon>Halobacteriales</taxon>
        <taxon>Haloferacaceae</taxon>
        <taxon>Haloquadratum</taxon>
    </lineage>
</organism>
<feature type="domain" description="DUF7490" evidence="3">
    <location>
        <begin position="56"/>
        <end position="156"/>
    </location>
</feature>
<evidence type="ECO:0000313" key="4">
    <source>
        <dbReference type="EMBL" id="ERG91769.1"/>
    </source>
</evidence>
<feature type="region of interest" description="Disordered" evidence="1">
    <location>
        <begin position="301"/>
        <end position="324"/>
    </location>
</feature>
<dbReference type="AlphaFoldDB" id="U1MPB7"/>
<dbReference type="Proteomes" id="UP000030649">
    <property type="component" value="Unassembled WGS sequence"/>
</dbReference>
<proteinExistence type="predicted"/>
<keyword evidence="2" id="KW-0472">Membrane</keyword>
<feature type="transmembrane region" description="Helical" evidence="2">
    <location>
        <begin position="17"/>
        <end position="40"/>
    </location>
</feature>
<name>U1MPB7_9EURY</name>
<reference evidence="4 5" key="1">
    <citation type="journal article" date="2013" name="PLoS ONE">
        <title>Assembly-driven community genomics of a hypersaline microbial ecosystem.</title>
        <authorList>
            <person name="Podell S."/>
            <person name="Ugalde J.A."/>
            <person name="Narasingarao P."/>
            <person name="Banfield J.F."/>
            <person name="Heidelberg K.B."/>
            <person name="Allen E.E."/>
        </authorList>
    </citation>
    <scope>NUCLEOTIDE SEQUENCE [LARGE SCALE GENOMIC DNA]</scope>
    <source>
        <strain evidence="5">J07HQW1</strain>
    </source>
</reference>
<gene>
    <name evidence="4" type="ORF">J07HQW1_01803</name>
</gene>
<accession>U1MPB7</accession>
<dbReference type="HOGENOM" id="CLU_071219_0_0_2"/>
<dbReference type="InterPro" id="IPR055913">
    <property type="entry name" value="DUF7490"/>
</dbReference>
<keyword evidence="2" id="KW-1133">Transmembrane helix</keyword>
<evidence type="ECO:0000259" key="3">
    <source>
        <dbReference type="Pfam" id="PF24318"/>
    </source>
</evidence>
<evidence type="ECO:0000256" key="1">
    <source>
        <dbReference type="SAM" id="MobiDB-lite"/>
    </source>
</evidence>
<feature type="domain" description="DUF7490" evidence="3">
    <location>
        <begin position="177"/>
        <end position="275"/>
    </location>
</feature>
<evidence type="ECO:0000256" key="2">
    <source>
        <dbReference type="SAM" id="Phobius"/>
    </source>
</evidence>